<reference evidence="3" key="1">
    <citation type="submission" date="2016-06" db="EMBL/GenBank/DDBJ databases">
        <title>Parallel loss of symbiosis genes in relatives of nitrogen-fixing non-legume Parasponia.</title>
        <authorList>
            <person name="Van Velzen R."/>
            <person name="Holmer R."/>
            <person name="Bu F."/>
            <person name="Rutten L."/>
            <person name="Van Zeijl A."/>
            <person name="Liu W."/>
            <person name="Santuari L."/>
            <person name="Cao Q."/>
            <person name="Sharma T."/>
            <person name="Shen D."/>
            <person name="Roswanjaya Y."/>
            <person name="Wardhani T."/>
            <person name="Kalhor M.S."/>
            <person name="Jansen J."/>
            <person name="Van den Hoogen J."/>
            <person name="Gungor B."/>
            <person name="Hartog M."/>
            <person name="Hontelez J."/>
            <person name="Verver J."/>
            <person name="Yang W.-C."/>
            <person name="Schijlen E."/>
            <person name="Repin R."/>
            <person name="Schilthuizen M."/>
            <person name="Schranz E."/>
            <person name="Heidstra R."/>
            <person name="Miyata K."/>
            <person name="Fedorova E."/>
            <person name="Kohlen W."/>
            <person name="Bisseling T."/>
            <person name="Smit S."/>
            <person name="Geurts R."/>
        </authorList>
    </citation>
    <scope>NUCLEOTIDE SEQUENCE [LARGE SCALE GENOMIC DNA]</scope>
    <source>
        <strain evidence="3">cv. WU1-14</strain>
    </source>
</reference>
<dbReference type="AlphaFoldDB" id="A0A2P5C8A3"/>
<dbReference type="PANTHER" id="PTHR46250">
    <property type="entry name" value="MYB/SANT-LIKE DNA-BINDING DOMAIN PROTEIN-RELATED"/>
    <property type="match status" value="1"/>
</dbReference>
<dbReference type="STRING" id="3476.A0A2P5C8A3"/>
<keyword evidence="3" id="KW-1185">Reference proteome</keyword>
<evidence type="ECO:0000313" key="3">
    <source>
        <dbReference type="Proteomes" id="UP000237105"/>
    </source>
</evidence>
<organism evidence="2 3">
    <name type="scientific">Parasponia andersonii</name>
    <name type="common">Sponia andersonii</name>
    <dbReference type="NCBI Taxonomy" id="3476"/>
    <lineage>
        <taxon>Eukaryota</taxon>
        <taxon>Viridiplantae</taxon>
        <taxon>Streptophyta</taxon>
        <taxon>Embryophyta</taxon>
        <taxon>Tracheophyta</taxon>
        <taxon>Spermatophyta</taxon>
        <taxon>Magnoliopsida</taxon>
        <taxon>eudicotyledons</taxon>
        <taxon>Gunneridae</taxon>
        <taxon>Pentapetalae</taxon>
        <taxon>rosids</taxon>
        <taxon>fabids</taxon>
        <taxon>Rosales</taxon>
        <taxon>Cannabaceae</taxon>
        <taxon>Parasponia</taxon>
    </lineage>
</organism>
<dbReference type="Proteomes" id="UP000237105">
    <property type="component" value="Unassembled WGS sequence"/>
</dbReference>
<dbReference type="OrthoDB" id="1748457at2759"/>
<name>A0A2P5C8A3_PARAD</name>
<accession>A0A2P5C8A3</accession>
<protein>
    <submittedName>
        <fullName evidence="2">Myb/SANT-like domain containing protein</fullName>
    </submittedName>
</protein>
<dbReference type="Pfam" id="PF12776">
    <property type="entry name" value="Myb_DNA-bind_3"/>
    <property type="match status" value="1"/>
</dbReference>
<feature type="domain" description="Myb/SANT-like" evidence="1">
    <location>
        <begin position="2"/>
        <end position="94"/>
    </location>
</feature>
<comment type="caution">
    <text evidence="2">The sequence shown here is derived from an EMBL/GenBank/DDBJ whole genome shotgun (WGS) entry which is preliminary data.</text>
</comment>
<evidence type="ECO:0000313" key="2">
    <source>
        <dbReference type="EMBL" id="PON57263.1"/>
    </source>
</evidence>
<evidence type="ECO:0000259" key="1">
    <source>
        <dbReference type="Pfam" id="PF12776"/>
    </source>
</evidence>
<dbReference type="EMBL" id="JXTB01000161">
    <property type="protein sequence ID" value="PON57263.1"/>
    <property type="molecule type" value="Genomic_DNA"/>
</dbReference>
<dbReference type="InterPro" id="IPR024752">
    <property type="entry name" value="Myb/SANT-like_dom"/>
</dbReference>
<sequence length="103" mass="11857">EEDAFVTILDDLVTKGYRCDNGSFKPGTNLIIEKALTNIFPTCGIKANPHIDSKMKVLRKQYSIVYDMLSKSGFRWNNVKKYVEVDSEEVWQSYVQHHKEAEG</sequence>
<gene>
    <name evidence="2" type="ORF">PanWU01x14_175270</name>
</gene>
<feature type="non-terminal residue" evidence="2">
    <location>
        <position position="1"/>
    </location>
</feature>
<proteinExistence type="predicted"/>
<dbReference type="PANTHER" id="PTHR46250:SF15">
    <property type="entry name" value="OS01G0523800 PROTEIN"/>
    <property type="match status" value="1"/>
</dbReference>